<keyword evidence="2" id="KW-1185">Reference proteome</keyword>
<name>A0AAQ1P9T9_9PSED</name>
<protein>
    <submittedName>
        <fullName evidence="1">Uncharacterized protein</fullName>
    </submittedName>
</protein>
<dbReference type="EMBL" id="OPYN01000175">
    <property type="protein sequence ID" value="SPO62514.1"/>
    <property type="molecule type" value="Genomic_DNA"/>
</dbReference>
<organism evidence="1 2">
    <name type="scientific">Pseudomonas inefficax</name>
    <dbReference type="NCBI Taxonomy" id="2078786"/>
    <lineage>
        <taxon>Bacteria</taxon>
        <taxon>Pseudomonadati</taxon>
        <taxon>Pseudomonadota</taxon>
        <taxon>Gammaproteobacteria</taxon>
        <taxon>Pseudomonadales</taxon>
        <taxon>Pseudomonadaceae</taxon>
        <taxon>Pseudomonas</taxon>
    </lineage>
</organism>
<evidence type="ECO:0000313" key="1">
    <source>
        <dbReference type="EMBL" id="SPO62514.1"/>
    </source>
</evidence>
<proteinExistence type="predicted"/>
<reference evidence="1 2" key="1">
    <citation type="submission" date="2018-02" db="EMBL/GenBank/DDBJ databases">
        <authorList>
            <person name="Dubost A."/>
        </authorList>
    </citation>
    <scope>NUCLEOTIDE SEQUENCE [LARGE SCALE GENOMIC DNA]</scope>
    <source>
        <strain evidence="2">JV551A3</strain>
    </source>
</reference>
<comment type="caution">
    <text evidence="1">The sequence shown here is derived from an EMBL/GenBank/DDBJ whole genome shotgun (WGS) entry which is preliminary data.</text>
</comment>
<gene>
    <name evidence="1" type="ORF">JV551A3_V1_1750025</name>
</gene>
<dbReference type="Proteomes" id="UP000294335">
    <property type="component" value="Unassembled WGS sequence"/>
</dbReference>
<dbReference type="AlphaFoldDB" id="A0AAQ1P9T9"/>
<evidence type="ECO:0000313" key="2">
    <source>
        <dbReference type="Proteomes" id="UP000294335"/>
    </source>
</evidence>
<sequence>MQISDPQENMTPFAGTDTHPAMAMRANQLVGTHGKYLQALFGLIFCKNDRFAVSVLAADVYRLFSLMFLISEMLLKTQGCIHNE</sequence>
<accession>A0AAQ1P9T9</accession>